<dbReference type="GO" id="GO:0004534">
    <property type="term" value="F:5'-3' RNA exonuclease activity"/>
    <property type="evidence" value="ECO:0007669"/>
    <property type="project" value="TreeGrafter"/>
</dbReference>
<name>A0A6N9TMY8_DISTH</name>
<dbReference type="PANTHER" id="PTHR42924">
    <property type="entry name" value="EXONUCLEASE"/>
    <property type="match status" value="1"/>
</dbReference>
<dbReference type="InterPro" id="IPR016195">
    <property type="entry name" value="Pol/histidinol_Pase-like"/>
</dbReference>
<evidence type="ECO:0000313" key="1">
    <source>
        <dbReference type="EMBL" id="NDY41433.1"/>
    </source>
</evidence>
<comment type="caution">
    <text evidence="1">The sequence shown here is derived from an EMBL/GenBank/DDBJ whole genome shotgun (WGS) entry which is preliminary data.</text>
</comment>
<dbReference type="Pfam" id="PF13263">
    <property type="entry name" value="PHP_C"/>
    <property type="match status" value="1"/>
</dbReference>
<evidence type="ECO:0000313" key="2">
    <source>
        <dbReference type="Proteomes" id="UP000469346"/>
    </source>
</evidence>
<reference evidence="1 2" key="1">
    <citation type="submission" date="2020-02" db="EMBL/GenBank/DDBJ databases">
        <title>Comparative genomics of sulfur disproportionating microorganisms.</title>
        <authorList>
            <person name="Ward L.M."/>
            <person name="Bertran E."/>
            <person name="Johnston D.T."/>
        </authorList>
    </citation>
    <scope>NUCLEOTIDE SEQUENCE [LARGE SCALE GENOMIC DNA]</scope>
    <source>
        <strain evidence="1 2">DSM 100025</strain>
    </source>
</reference>
<dbReference type="RefSeq" id="WP_163297593.1">
    <property type="nucleotide sequence ID" value="NZ_JAAGRR010000004.1"/>
</dbReference>
<keyword evidence="2" id="KW-1185">Reference proteome</keyword>
<dbReference type="AlphaFoldDB" id="A0A6N9TMY8"/>
<dbReference type="SUPFAM" id="SSF89550">
    <property type="entry name" value="PHP domain-like"/>
    <property type="match status" value="1"/>
</dbReference>
<gene>
    <name evidence="1" type="ORF">G3N55_01015</name>
</gene>
<dbReference type="InterPro" id="IPR052018">
    <property type="entry name" value="PHP_domain"/>
</dbReference>
<organism evidence="1 2">
    <name type="scientific">Dissulfurirhabdus thermomarina</name>
    <dbReference type="NCBI Taxonomy" id="1765737"/>
    <lineage>
        <taxon>Bacteria</taxon>
        <taxon>Deltaproteobacteria</taxon>
        <taxon>Dissulfurirhabdaceae</taxon>
        <taxon>Dissulfurirhabdus</taxon>
    </lineage>
</organism>
<accession>A0A6N9TMY8</accession>
<proteinExistence type="predicted"/>
<dbReference type="Gene3D" id="3.20.20.140">
    <property type="entry name" value="Metal-dependent hydrolases"/>
    <property type="match status" value="1"/>
</dbReference>
<dbReference type="EMBL" id="JAAGRR010000004">
    <property type="protein sequence ID" value="NDY41433.1"/>
    <property type="molecule type" value="Genomic_DNA"/>
</dbReference>
<dbReference type="CDD" id="cd07432">
    <property type="entry name" value="PHP_HisPPase"/>
    <property type="match status" value="1"/>
</dbReference>
<dbReference type="Proteomes" id="UP000469346">
    <property type="component" value="Unassembled WGS sequence"/>
</dbReference>
<sequence>MTALLKADFHLHTAEDPEDLVRYTAEDLIDMARAAGYGVLAITNHNRVTWNERLAAYARDRGIVLIPGMEATIEGRHVLLYNVDPAEVDRSSLEALVRLRREETLVIAPHPFYPSPCALRGRFRANVHLFDAVEYCHFRGRGVDFNRPAQALAARYGLPMVGTSDAHQRVQFHTTYTLVEAEPDAASVIRAVKAGRVRVVSRPLPLATLARIWLRMTWRNKVVRRLSRPRA</sequence>
<protein>
    <submittedName>
        <fullName evidence="1">PHP domain-containing protein</fullName>
    </submittedName>
</protein>
<dbReference type="GO" id="GO:0035312">
    <property type="term" value="F:5'-3' DNA exonuclease activity"/>
    <property type="evidence" value="ECO:0007669"/>
    <property type="project" value="TreeGrafter"/>
</dbReference>
<dbReference type="PANTHER" id="PTHR42924:SF3">
    <property type="entry name" value="POLYMERASE_HISTIDINOL PHOSPHATASE N-TERMINAL DOMAIN-CONTAINING PROTEIN"/>
    <property type="match status" value="1"/>
</dbReference>